<name>A0A8S5R3H3_9CAUD</name>
<evidence type="ECO:0000256" key="1">
    <source>
        <dbReference type="ARBA" id="ARBA00007039"/>
    </source>
</evidence>
<evidence type="ECO:0008006" key="3">
    <source>
        <dbReference type="Google" id="ProtNLM"/>
    </source>
</evidence>
<dbReference type="SUPFAM" id="SSF52096">
    <property type="entry name" value="ClpP/crotonase"/>
    <property type="match status" value="1"/>
</dbReference>
<protein>
    <recommendedName>
        <fullName evidence="3">ATP-dependent Clp protease proteolytic subunit</fullName>
    </recommendedName>
</protein>
<accession>A0A8S5R3H3</accession>
<dbReference type="PANTHER" id="PTHR10381">
    <property type="entry name" value="ATP-DEPENDENT CLP PROTEASE PROTEOLYTIC SUBUNIT"/>
    <property type="match status" value="1"/>
</dbReference>
<dbReference type="GO" id="GO:0006515">
    <property type="term" value="P:protein quality control for misfolded or incompletely synthesized proteins"/>
    <property type="evidence" value="ECO:0007669"/>
    <property type="project" value="TreeGrafter"/>
</dbReference>
<comment type="similarity">
    <text evidence="1">Belongs to the peptidase S14 family.</text>
</comment>
<organism evidence="2">
    <name type="scientific">Siphoviridae sp. ctEkS11</name>
    <dbReference type="NCBI Taxonomy" id="2827272"/>
    <lineage>
        <taxon>Viruses</taxon>
        <taxon>Duplodnaviria</taxon>
        <taxon>Heunggongvirae</taxon>
        <taxon>Uroviricota</taxon>
        <taxon>Caudoviricetes</taxon>
    </lineage>
</organism>
<proteinExistence type="inferred from homology"/>
<dbReference type="Gene3D" id="3.90.226.10">
    <property type="entry name" value="2-enoyl-CoA Hydratase, Chain A, domain 1"/>
    <property type="match status" value="1"/>
</dbReference>
<reference evidence="2" key="1">
    <citation type="journal article" date="2021" name="Proc. Natl. Acad. Sci. U.S.A.">
        <title>A Catalog of Tens of Thousands of Viruses from Human Metagenomes Reveals Hidden Associations with Chronic Diseases.</title>
        <authorList>
            <person name="Tisza M.J."/>
            <person name="Buck C.B."/>
        </authorList>
    </citation>
    <scope>NUCLEOTIDE SEQUENCE</scope>
    <source>
        <strain evidence="2">CtEkS11</strain>
    </source>
</reference>
<dbReference type="Pfam" id="PF00574">
    <property type="entry name" value="CLP_protease"/>
    <property type="match status" value="1"/>
</dbReference>
<dbReference type="GO" id="GO:0004252">
    <property type="term" value="F:serine-type endopeptidase activity"/>
    <property type="evidence" value="ECO:0007669"/>
    <property type="project" value="InterPro"/>
</dbReference>
<dbReference type="InterPro" id="IPR001907">
    <property type="entry name" value="ClpP"/>
</dbReference>
<dbReference type="GO" id="GO:0009368">
    <property type="term" value="C:endopeptidase Clp complex"/>
    <property type="evidence" value="ECO:0007669"/>
    <property type="project" value="TreeGrafter"/>
</dbReference>
<dbReference type="PRINTS" id="PR00127">
    <property type="entry name" value="CLPPROTEASEP"/>
</dbReference>
<evidence type="ECO:0000313" key="2">
    <source>
        <dbReference type="EMBL" id="DAE26031.1"/>
    </source>
</evidence>
<dbReference type="EMBL" id="BK015807">
    <property type="protein sequence ID" value="DAE26031.1"/>
    <property type="molecule type" value="Genomic_DNA"/>
</dbReference>
<dbReference type="PANTHER" id="PTHR10381:SF11">
    <property type="entry name" value="ATP-DEPENDENT CLP PROTEASE PROTEOLYTIC SUBUNIT, MITOCHONDRIAL"/>
    <property type="match status" value="1"/>
</dbReference>
<dbReference type="InterPro" id="IPR029045">
    <property type="entry name" value="ClpP/crotonase-like_dom_sf"/>
</dbReference>
<dbReference type="InterPro" id="IPR023562">
    <property type="entry name" value="ClpP/TepA"/>
</dbReference>
<dbReference type="GO" id="GO:0004176">
    <property type="term" value="F:ATP-dependent peptidase activity"/>
    <property type="evidence" value="ECO:0007669"/>
    <property type="project" value="InterPro"/>
</dbReference>
<dbReference type="GO" id="GO:0051117">
    <property type="term" value="F:ATPase binding"/>
    <property type="evidence" value="ECO:0007669"/>
    <property type="project" value="TreeGrafter"/>
</dbReference>
<sequence>MEDIKKNITLYQGDQYNMEDLEERRLYINYVIDSDVVDEIVYHILRYNRLDKDIPVEKRKPILLYVNTNGGSVPDGYALIDAVMTSKTPVYTINQGYCYSMGFLIFISGKKRFAMPNSTFLMHDGSSFAWDSTAKMKDRVDFEAGQVEVHTKNYIIGQTKIDEKLYDEKYRVEWYFYPEEAKSVGVCNYIVGKDCTIDEII</sequence>